<accession>A0A8J7SKQ4</accession>
<gene>
    <name evidence="1" type="ORF">KAJ83_01495</name>
</gene>
<dbReference type="Proteomes" id="UP000672602">
    <property type="component" value="Unassembled WGS sequence"/>
</dbReference>
<dbReference type="AlphaFoldDB" id="A0A8J7SKQ4"/>
<evidence type="ECO:0000313" key="2">
    <source>
        <dbReference type="Proteomes" id="UP000672602"/>
    </source>
</evidence>
<reference evidence="1" key="1">
    <citation type="submission" date="2021-04" db="EMBL/GenBank/DDBJ databases">
        <authorList>
            <person name="Zhang D.-C."/>
        </authorList>
    </citation>
    <scope>NUCLEOTIDE SEQUENCE</scope>
    <source>
        <strain evidence="1">CGMCC 1.15697</strain>
    </source>
</reference>
<evidence type="ECO:0000313" key="1">
    <source>
        <dbReference type="EMBL" id="MBP5855666.1"/>
    </source>
</evidence>
<name>A0A8J7SKQ4_9PROT</name>
<sequence length="63" mass="7157">MKGKAKLSLKLPEFEELHAILNHTKRTTKEVKVPRRLLDKLLRDHSEMAGTLDGDVVHPTKEG</sequence>
<protein>
    <submittedName>
        <fullName evidence="1">Uncharacterized protein</fullName>
    </submittedName>
</protein>
<dbReference type="RefSeq" id="WP_210680243.1">
    <property type="nucleotide sequence ID" value="NZ_JAGMWN010000001.1"/>
</dbReference>
<comment type="caution">
    <text evidence="1">The sequence shown here is derived from an EMBL/GenBank/DDBJ whole genome shotgun (WGS) entry which is preliminary data.</text>
</comment>
<keyword evidence="2" id="KW-1185">Reference proteome</keyword>
<organism evidence="1 2">
    <name type="scientific">Marivibrio halodurans</name>
    <dbReference type="NCBI Taxonomy" id="2039722"/>
    <lineage>
        <taxon>Bacteria</taxon>
        <taxon>Pseudomonadati</taxon>
        <taxon>Pseudomonadota</taxon>
        <taxon>Alphaproteobacteria</taxon>
        <taxon>Rhodospirillales</taxon>
        <taxon>Rhodospirillaceae</taxon>
        <taxon>Marivibrio</taxon>
    </lineage>
</organism>
<dbReference type="EMBL" id="JAGMWN010000001">
    <property type="protein sequence ID" value="MBP5855666.1"/>
    <property type="molecule type" value="Genomic_DNA"/>
</dbReference>
<proteinExistence type="predicted"/>